<dbReference type="OrthoDB" id="9807055at2"/>
<keyword evidence="9" id="KW-1185">Reference proteome</keyword>
<evidence type="ECO:0000256" key="1">
    <source>
        <dbReference type="ARBA" id="ARBA00007074"/>
    </source>
</evidence>
<dbReference type="PANTHER" id="PTHR47360:SF1">
    <property type="entry name" value="ENDOPEPTIDASE NLPC-RELATED"/>
    <property type="match status" value="1"/>
</dbReference>
<dbReference type="PANTHER" id="PTHR47360">
    <property type="entry name" value="MUREIN DD-ENDOPEPTIDASE MEPS/MUREIN LD-CARBOXYPEPTIDASE"/>
    <property type="match status" value="1"/>
</dbReference>
<evidence type="ECO:0000256" key="3">
    <source>
        <dbReference type="ARBA" id="ARBA00022729"/>
    </source>
</evidence>
<gene>
    <name evidence="8" type="ORF">FGL86_10260</name>
</gene>
<keyword evidence="2" id="KW-0645">Protease</keyword>
<dbReference type="AlphaFoldDB" id="A0A5B8SXN5"/>
<evidence type="ECO:0000313" key="9">
    <source>
        <dbReference type="Proteomes" id="UP000321272"/>
    </source>
</evidence>
<evidence type="ECO:0000313" key="8">
    <source>
        <dbReference type="EMBL" id="QEA40897.1"/>
    </source>
</evidence>
<feature type="chain" id="PRO_5022766805" evidence="6">
    <location>
        <begin position="20"/>
        <end position="187"/>
    </location>
</feature>
<protein>
    <submittedName>
        <fullName evidence="8">Glycoside hydrolase</fullName>
    </submittedName>
</protein>
<keyword evidence="5" id="KW-0788">Thiol protease</keyword>
<dbReference type="SUPFAM" id="SSF54001">
    <property type="entry name" value="Cysteine proteinases"/>
    <property type="match status" value="1"/>
</dbReference>
<evidence type="ECO:0000256" key="6">
    <source>
        <dbReference type="SAM" id="SignalP"/>
    </source>
</evidence>
<evidence type="ECO:0000256" key="2">
    <source>
        <dbReference type="ARBA" id="ARBA00022670"/>
    </source>
</evidence>
<keyword evidence="4 8" id="KW-0378">Hydrolase</keyword>
<dbReference type="Pfam" id="PF00877">
    <property type="entry name" value="NLPC_P60"/>
    <property type="match status" value="1"/>
</dbReference>
<proteinExistence type="inferred from homology"/>
<dbReference type="Gene3D" id="3.90.1720.10">
    <property type="entry name" value="endopeptidase domain like (from Nostoc punctiforme)"/>
    <property type="match status" value="1"/>
</dbReference>
<evidence type="ECO:0000259" key="7">
    <source>
        <dbReference type="PROSITE" id="PS51935"/>
    </source>
</evidence>
<sequence>MPFALFCFAICCLILTGCAGAPKEDFAQGYDADSYYARSLPGLSDSTGGDGQWASPVRRALLEEHASWAGTPYRLGGDDRYGVDCSALVQNIFRNRFRLSLPRTTTGQVNQGRPVKKAQLHAGDLVFFRPPGPYKHVGIYVGDGYFLHASTSQGVKLSRLDNRYWQRYYWQSRRPLARDQLAALVDR</sequence>
<dbReference type="GO" id="GO:0008234">
    <property type="term" value="F:cysteine-type peptidase activity"/>
    <property type="evidence" value="ECO:0007669"/>
    <property type="project" value="UniProtKB-KW"/>
</dbReference>
<dbReference type="GO" id="GO:0006508">
    <property type="term" value="P:proteolysis"/>
    <property type="evidence" value="ECO:0007669"/>
    <property type="project" value="UniProtKB-KW"/>
</dbReference>
<dbReference type="PROSITE" id="PS51935">
    <property type="entry name" value="NLPC_P60"/>
    <property type="match status" value="1"/>
</dbReference>
<accession>A0A5B8SXN5</accession>
<reference evidence="8 9" key="1">
    <citation type="submission" date="2019-06" db="EMBL/GenBank/DDBJ databases">
        <title>Genome analyses of bacteria isolated from kimchi.</title>
        <authorList>
            <person name="Lee S."/>
            <person name="Ahn S."/>
            <person name="Roh S."/>
        </authorList>
    </citation>
    <scope>NUCLEOTIDE SEQUENCE [LARGE SCALE GENOMIC DNA]</scope>
    <source>
        <strain evidence="8 9">CBA4606</strain>
    </source>
</reference>
<keyword evidence="3 6" id="KW-0732">Signal</keyword>
<feature type="signal peptide" evidence="6">
    <location>
        <begin position="1"/>
        <end position="19"/>
    </location>
</feature>
<evidence type="ECO:0000256" key="4">
    <source>
        <dbReference type="ARBA" id="ARBA00022801"/>
    </source>
</evidence>
<organism evidence="8 9">
    <name type="scientific">Pistricoccus aurantiacus</name>
    <dbReference type="NCBI Taxonomy" id="1883414"/>
    <lineage>
        <taxon>Bacteria</taxon>
        <taxon>Pseudomonadati</taxon>
        <taxon>Pseudomonadota</taxon>
        <taxon>Gammaproteobacteria</taxon>
        <taxon>Oceanospirillales</taxon>
        <taxon>Halomonadaceae</taxon>
        <taxon>Pistricoccus</taxon>
    </lineage>
</organism>
<dbReference type="InterPro" id="IPR038765">
    <property type="entry name" value="Papain-like_cys_pep_sf"/>
</dbReference>
<dbReference type="InterPro" id="IPR052062">
    <property type="entry name" value="Murein_DD/LD_carboxypeptidase"/>
</dbReference>
<dbReference type="EMBL" id="CP042382">
    <property type="protein sequence ID" value="QEA40897.1"/>
    <property type="molecule type" value="Genomic_DNA"/>
</dbReference>
<feature type="domain" description="NlpC/P60" evidence="7">
    <location>
        <begin position="55"/>
        <end position="176"/>
    </location>
</feature>
<comment type="similarity">
    <text evidence="1">Belongs to the peptidase C40 family.</text>
</comment>
<dbReference type="Proteomes" id="UP000321272">
    <property type="component" value="Chromosome"/>
</dbReference>
<name>A0A5B8SXN5_9GAMM</name>
<dbReference type="KEGG" id="paur:FGL86_10260"/>
<dbReference type="InterPro" id="IPR000064">
    <property type="entry name" value="NLP_P60_dom"/>
</dbReference>
<evidence type="ECO:0000256" key="5">
    <source>
        <dbReference type="ARBA" id="ARBA00022807"/>
    </source>
</evidence>